<protein>
    <recommendedName>
        <fullName evidence="5">BRX domain-containing protein</fullName>
    </recommendedName>
</protein>
<feature type="region of interest" description="Disordered" evidence="4">
    <location>
        <begin position="105"/>
        <end position="130"/>
    </location>
</feature>
<dbReference type="PANTHER" id="PTHR46058">
    <property type="entry name" value="PROTEIN BREVIS RADIX-LIKE 1"/>
    <property type="match status" value="1"/>
</dbReference>
<keyword evidence="3" id="KW-0539">Nucleus</keyword>
<comment type="caution">
    <text evidence="6">The sequence shown here is derived from an EMBL/GenBank/DDBJ whole genome shotgun (WGS) entry which is preliminary data.</text>
</comment>
<dbReference type="OMA" id="HEPETEW"/>
<organism evidence="6 7">
    <name type="scientific">Taxus chinensis</name>
    <name type="common">Chinese yew</name>
    <name type="synonym">Taxus wallichiana var. chinensis</name>
    <dbReference type="NCBI Taxonomy" id="29808"/>
    <lineage>
        <taxon>Eukaryota</taxon>
        <taxon>Viridiplantae</taxon>
        <taxon>Streptophyta</taxon>
        <taxon>Embryophyta</taxon>
        <taxon>Tracheophyta</taxon>
        <taxon>Spermatophyta</taxon>
        <taxon>Pinopsida</taxon>
        <taxon>Pinidae</taxon>
        <taxon>Conifers II</taxon>
        <taxon>Cupressales</taxon>
        <taxon>Taxaceae</taxon>
        <taxon>Taxus</taxon>
    </lineage>
</organism>
<dbReference type="InterPro" id="IPR044532">
    <property type="entry name" value="BRX-like"/>
</dbReference>
<gene>
    <name evidence="6" type="ORF">KI387_020505</name>
</gene>
<dbReference type="Proteomes" id="UP000824469">
    <property type="component" value="Unassembled WGS sequence"/>
</dbReference>
<evidence type="ECO:0000256" key="2">
    <source>
        <dbReference type="ARBA" id="ARBA00009057"/>
    </source>
</evidence>
<keyword evidence="7" id="KW-1185">Reference proteome</keyword>
<accession>A0AA38G8S8</accession>
<proteinExistence type="inferred from homology"/>
<evidence type="ECO:0000259" key="5">
    <source>
        <dbReference type="PROSITE" id="PS51514"/>
    </source>
</evidence>
<feature type="domain" description="BRX" evidence="5">
    <location>
        <begin position="126"/>
        <end position="181"/>
    </location>
</feature>
<dbReference type="EMBL" id="JAHRHJ020000004">
    <property type="protein sequence ID" value="KAH9318736.1"/>
    <property type="molecule type" value="Genomic_DNA"/>
</dbReference>
<evidence type="ECO:0000313" key="6">
    <source>
        <dbReference type="EMBL" id="KAH9318736.1"/>
    </source>
</evidence>
<evidence type="ECO:0000313" key="7">
    <source>
        <dbReference type="Proteomes" id="UP000824469"/>
    </source>
</evidence>
<sequence>MKDMAEKLPGGAYVHNRPGSLPTFTPNGVHLPSVNDVAIAVETKGTEPNGFPVARNSTFPNAESNGTVSPSVVDGPVITNNKISFQPVQDRSTESNMLYQTHSIDEAPRSGARDSMESKHDHEHETERVEQDEPGVYITLAQLPGGEKDLKRVRFSRKKFSEREAEHWWAENRARVYEHYNVRIVQRTNIVPSSTSGRLENIGKA</sequence>
<dbReference type="PANTHER" id="PTHR46058:SF40">
    <property type="entry name" value="BRX DOMAIN-CONTAINING PROTEIN"/>
    <property type="match status" value="1"/>
</dbReference>
<dbReference type="GO" id="GO:0005634">
    <property type="term" value="C:nucleus"/>
    <property type="evidence" value="ECO:0007669"/>
    <property type="project" value="UniProtKB-SubCell"/>
</dbReference>
<evidence type="ECO:0000256" key="1">
    <source>
        <dbReference type="ARBA" id="ARBA00004123"/>
    </source>
</evidence>
<comment type="similarity">
    <text evidence="2">Belongs to the BRX family.</text>
</comment>
<name>A0AA38G8S8_TAXCH</name>
<evidence type="ECO:0000256" key="4">
    <source>
        <dbReference type="SAM" id="MobiDB-lite"/>
    </source>
</evidence>
<dbReference type="AlphaFoldDB" id="A0AA38G8S8"/>
<dbReference type="Pfam" id="PF08381">
    <property type="entry name" value="BRX"/>
    <property type="match status" value="1"/>
</dbReference>
<reference evidence="6 7" key="1">
    <citation type="journal article" date="2021" name="Nat. Plants">
        <title>The Taxus genome provides insights into paclitaxel biosynthesis.</title>
        <authorList>
            <person name="Xiong X."/>
            <person name="Gou J."/>
            <person name="Liao Q."/>
            <person name="Li Y."/>
            <person name="Zhou Q."/>
            <person name="Bi G."/>
            <person name="Li C."/>
            <person name="Du R."/>
            <person name="Wang X."/>
            <person name="Sun T."/>
            <person name="Guo L."/>
            <person name="Liang H."/>
            <person name="Lu P."/>
            <person name="Wu Y."/>
            <person name="Zhang Z."/>
            <person name="Ro D.K."/>
            <person name="Shang Y."/>
            <person name="Huang S."/>
            <person name="Yan J."/>
        </authorList>
    </citation>
    <scope>NUCLEOTIDE SEQUENCE [LARGE SCALE GENOMIC DNA]</scope>
    <source>
        <strain evidence="6">Ta-2019</strain>
    </source>
</reference>
<dbReference type="InterPro" id="IPR013591">
    <property type="entry name" value="Brevis_radix_dom"/>
</dbReference>
<evidence type="ECO:0000256" key="3">
    <source>
        <dbReference type="ARBA" id="ARBA00023242"/>
    </source>
</evidence>
<dbReference type="PROSITE" id="PS51514">
    <property type="entry name" value="BRX"/>
    <property type="match status" value="1"/>
</dbReference>
<comment type="subcellular location">
    <subcellularLocation>
        <location evidence="1">Nucleus</location>
    </subcellularLocation>
</comment>